<comment type="caution">
    <text evidence="5">The sequence shown here is derived from an EMBL/GenBank/DDBJ whole genome shotgun (WGS) entry which is preliminary data.</text>
</comment>
<protein>
    <submittedName>
        <fullName evidence="5">D-ribose transporter ATP binding protein</fullName>
    </submittedName>
</protein>
<dbReference type="EMBL" id="AJWZ01001628">
    <property type="protein sequence ID" value="EKC73225.1"/>
    <property type="molecule type" value="Genomic_DNA"/>
</dbReference>
<dbReference type="InterPro" id="IPR027417">
    <property type="entry name" value="P-loop_NTPase"/>
</dbReference>
<dbReference type="PANTHER" id="PTHR43790:SF9">
    <property type="entry name" value="GALACTOFURANOSE TRANSPORTER ATP-BINDING PROTEIN YTFR"/>
    <property type="match status" value="1"/>
</dbReference>
<dbReference type="GO" id="GO:0005524">
    <property type="term" value="F:ATP binding"/>
    <property type="evidence" value="ECO:0007669"/>
    <property type="project" value="UniProtKB-KW"/>
</dbReference>
<dbReference type="PANTHER" id="PTHR43790">
    <property type="entry name" value="CARBOHYDRATE TRANSPORT ATP-BINDING PROTEIN MG119-RELATED"/>
    <property type="match status" value="1"/>
</dbReference>
<dbReference type="Gene3D" id="3.40.50.300">
    <property type="entry name" value="P-loop containing nucleotide triphosphate hydrolases"/>
    <property type="match status" value="1"/>
</dbReference>
<reference evidence="5" key="1">
    <citation type="journal article" date="2013" name="Environ. Microbiol.">
        <title>Microbiota from the distal guts of lean and obese adolescents exhibit partial functional redundancy besides clear differences in community structure.</title>
        <authorList>
            <person name="Ferrer M."/>
            <person name="Ruiz A."/>
            <person name="Lanza F."/>
            <person name="Haange S.B."/>
            <person name="Oberbach A."/>
            <person name="Till H."/>
            <person name="Bargiela R."/>
            <person name="Campoy C."/>
            <person name="Segura M.T."/>
            <person name="Richter M."/>
            <person name="von Bergen M."/>
            <person name="Seifert J."/>
            <person name="Suarez A."/>
        </authorList>
    </citation>
    <scope>NUCLEOTIDE SEQUENCE</scope>
</reference>
<evidence type="ECO:0000313" key="5">
    <source>
        <dbReference type="EMBL" id="EKC73225.1"/>
    </source>
</evidence>
<evidence type="ECO:0000256" key="3">
    <source>
        <dbReference type="ARBA" id="ARBA00022741"/>
    </source>
</evidence>
<dbReference type="SUPFAM" id="SSF52540">
    <property type="entry name" value="P-loop containing nucleoside triphosphate hydrolases"/>
    <property type="match status" value="1"/>
</dbReference>
<dbReference type="AlphaFoldDB" id="K1U4E4"/>
<keyword evidence="3" id="KW-0547">Nucleotide-binding</keyword>
<evidence type="ECO:0000256" key="4">
    <source>
        <dbReference type="ARBA" id="ARBA00022840"/>
    </source>
</evidence>
<evidence type="ECO:0000256" key="2">
    <source>
        <dbReference type="ARBA" id="ARBA00022737"/>
    </source>
</evidence>
<dbReference type="InterPro" id="IPR050107">
    <property type="entry name" value="ABC_carbohydrate_import_ATPase"/>
</dbReference>
<keyword evidence="2" id="KW-0677">Repeat</keyword>
<proteinExistence type="predicted"/>
<gene>
    <name evidence="5" type="ORF">OBE_02493</name>
</gene>
<keyword evidence="1" id="KW-0813">Transport</keyword>
<evidence type="ECO:0000256" key="1">
    <source>
        <dbReference type="ARBA" id="ARBA00022448"/>
    </source>
</evidence>
<organism evidence="5">
    <name type="scientific">human gut metagenome</name>
    <dbReference type="NCBI Taxonomy" id="408170"/>
    <lineage>
        <taxon>unclassified sequences</taxon>
        <taxon>metagenomes</taxon>
        <taxon>organismal metagenomes</taxon>
    </lineage>
</organism>
<name>K1U4E4_9ZZZZ</name>
<sequence>MLGRALLTKPKILILDEPTRGVDVGAKSEIYEYCNMLAAQGMAIILISSDLPEVMGMSDRVMVVREGHIVAAHNRGDATAEQIMSEMFGLVQPQKVEG</sequence>
<accession>K1U4E4</accession>
<keyword evidence="4" id="KW-0067">ATP-binding</keyword>